<feature type="transmembrane region" description="Helical" evidence="1">
    <location>
        <begin position="12"/>
        <end position="37"/>
    </location>
</feature>
<proteinExistence type="predicted"/>
<evidence type="ECO:0000313" key="3">
    <source>
        <dbReference type="Proteomes" id="UP000037848"/>
    </source>
</evidence>
<keyword evidence="2" id="KW-0378">Hydrolase</keyword>
<evidence type="ECO:0000256" key="1">
    <source>
        <dbReference type="SAM" id="Phobius"/>
    </source>
</evidence>
<dbReference type="STRING" id="187330.AMS58_10665"/>
<comment type="caution">
    <text evidence="2">The sequence shown here is derived from an EMBL/GenBank/DDBJ whole genome shotgun (WGS) entry which is preliminary data.</text>
</comment>
<feature type="transmembrane region" description="Helical" evidence="1">
    <location>
        <begin position="57"/>
        <end position="76"/>
    </location>
</feature>
<keyword evidence="1" id="KW-0812">Transmembrane</keyword>
<dbReference type="RefSeq" id="WP_054453988.1">
    <property type="nucleotide sequence ID" value="NZ_LHPH01000008.1"/>
</dbReference>
<keyword evidence="1" id="KW-1133">Transmembrane helix</keyword>
<evidence type="ECO:0000313" key="2">
    <source>
        <dbReference type="EMBL" id="KPH63428.1"/>
    </source>
</evidence>
<name>A0A0N0LZY4_9GAMM</name>
<organism evidence="2 3">
    <name type="scientific">Pseudoalteromonas porphyrae</name>
    <dbReference type="NCBI Taxonomy" id="187330"/>
    <lineage>
        <taxon>Bacteria</taxon>
        <taxon>Pseudomonadati</taxon>
        <taxon>Pseudomonadota</taxon>
        <taxon>Gammaproteobacteria</taxon>
        <taxon>Alteromonadales</taxon>
        <taxon>Pseudoalteromonadaceae</taxon>
        <taxon>Pseudoalteromonas</taxon>
    </lineage>
</organism>
<dbReference type="EMBL" id="LHPH01000008">
    <property type="protein sequence ID" value="KPH63428.1"/>
    <property type="molecule type" value="Genomic_DNA"/>
</dbReference>
<gene>
    <name evidence="2" type="ORF">ADS77_09070</name>
</gene>
<dbReference type="Proteomes" id="UP000037848">
    <property type="component" value="Unassembled WGS sequence"/>
</dbReference>
<dbReference type="PATRIC" id="fig|187330.3.peg.3876"/>
<dbReference type="GO" id="GO:0006508">
    <property type="term" value="P:proteolysis"/>
    <property type="evidence" value="ECO:0007669"/>
    <property type="project" value="UniProtKB-KW"/>
</dbReference>
<protein>
    <submittedName>
        <fullName evidence="2">Activity regulator of membrane protease YbbK</fullName>
    </submittedName>
</protein>
<keyword evidence="3" id="KW-1185">Reference proteome</keyword>
<keyword evidence="1" id="KW-0472">Membrane</keyword>
<dbReference type="GO" id="GO:0008233">
    <property type="term" value="F:peptidase activity"/>
    <property type="evidence" value="ECO:0007669"/>
    <property type="project" value="UniProtKB-KW"/>
</dbReference>
<accession>A0A0N0LZY4</accession>
<dbReference type="OrthoDB" id="7863671at2"/>
<keyword evidence="2" id="KW-0645">Protease</keyword>
<dbReference type="AlphaFoldDB" id="A0A0N0LZY4"/>
<sequence>MDLITNNLPEVLMILGIAALIIEVAVLGMSTFILLFLGMSLFATGLMMNFSILDNSLTTALWSNTLVTAALAALLWKPLKRMQDNVDTKEVKSDFAELDFILNSHVDEQGLSTHSYSGISWKLKSHQPISAGTHVKVVKKEVGVMWVETL</sequence>
<reference evidence="2 3" key="1">
    <citation type="submission" date="2015-08" db="EMBL/GenBank/DDBJ databases">
        <title>Draft Genome Sequence of Pseudoalteromonas porphyrae UCD-SED14.</title>
        <authorList>
            <person name="Coil D.A."/>
            <person name="Jospin G."/>
            <person name="Lee R.D."/>
            <person name="Eisen J.A."/>
        </authorList>
    </citation>
    <scope>NUCLEOTIDE SEQUENCE [LARGE SCALE GENOMIC DNA]</scope>
    <source>
        <strain evidence="2 3">UCD-SED14</strain>
    </source>
</reference>